<comment type="caution">
    <text evidence="2">The sequence shown here is derived from an EMBL/GenBank/DDBJ whole genome shotgun (WGS) entry which is preliminary data.</text>
</comment>
<dbReference type="EMBL" id="QJJS01000001">
    <property type="protein sequence ID" value="PXW99289.1"/>
    <property type="molecule type" value="Genomic_DNA"/>
</dbReference>
<organism evidence="2 3">
    <name type="scientific">Sphaerotilus hippei</name>
    <dbReference type="NCBI Taxonomy" id="744406"/>
    <lineage>
        <taxon>Bacteria</taxon>
        <taxon>Pseudomonadati</taxon>
        <taxon>Pseudomonadota</taxon>
        <taxon>Betaproteobacteria</taxon>
        <taxon>Burkholderiales</taxon>
        <taxon>Sphaerotilaceae</taxon>
        <taxon>Sphaerotilus</taxon>
    </lineage>
</organism>
<evidence type="ECO:0000313" key="3">
    <source>
        <dbReference type="Proteomes" id="UP000247811"/>
    </source>
</evidence>
<dbReference type="AlphaFoldDB" id="A0A318HDJ0"/>
<accession>A0A318HDJ0</accession>
<reference evidence="2 3" key="1">
    <citation type="submission" date="2018-05" db="EMBL/GenBank/DDBJ databases">
        <title>Genomic Encyclopedia of Type Strains, Phase IV (KMG-IV): sequencing the most valuable type-strain genomes for metagenomic binning, comparative biology and taxonomic classification.</title>
        <authorList>
            <person name="Goeker M."/>
        </authorList>
    </citation>
    <scope>NUCLEOTIDE SEQUENCE [LARGE SCALE GENOMIC DNA]</scope>
    <source>
        <strain evidence="2 3">DSM 566</strain>
    </source>
</reference>
<dbReference type="Proteomes" id="UP000247811">
    <property type="component" value="Unassembled WGS sequence"/>
</dbReference>
<feature type="region of interest" description="Disordered" evidence="1">
    <location>
        <begin position="1"/>
        <end position="28"/>
    </location>
</feature>
<evidence type="ECO:0000256" key="1">
    <source>
        <dbReference type="SAM" id="MobiDB-lite"/>
    </source>
</evidence>
<evidence type="ECO:0000313" key="2">
    <source>
        <dbReference type="EMBL" id="PXW99289.1"/>
    </source>
</evidence>
<protein>
    <submittedName>
        <fullName evidence="2">Uncharacterized protein</fullName>
    </submittedName>
</protein>
<sequence length="99" mass="10815">MASTPSTARGGARKGRLPSGVAAQVTPPPVPRLEQLRRALLPTMDCLRRCRADLIDMALIDDYVDLNWLEWQGGSLKLTVTGRNICAQLQRAQREASSG</sequence>
<dbReference type="OrthoDB" id="9154606at2"/>
<gene>
    <name evidence="2" type="ORF">C7444_101118</name>
</gene>
<name>A0A318HDJ0_9BURK</name>
<proteinExistence type="predicted"/>
<dbReference type="RefSeq" id="WP_146219319.1">
    <property type="nucleotide sequence ID" value="NZ_QJJS01000001.1"/>
</dbReference>
<keyword evidence="3" id="KW-1185">Reference proteome</keyword>